<feature type="compositionally biased region" description="Low complexity" evidence="1">
    <location>
        <begin position="107"/>
        <end position="122"/>
    </location>
</feature>
<evidence type="ECO:0000313" key="2">
    <source>
        <dbReference type="EMBL" id="KAK7002023.1"/>
    </source>
</evidence>
<protein>
    <recommendedName>
        <fullName evidence="4">RNase H type-1 domain-containing protein</fullName>
    </recommendedName>
</protein>
<dbReference type="Proteomes" id="UP001362999">
    <property type="component" value="Unassembled WGS sequence"/>
</dbReference>
<reference evidence="2 3" key="1">
    <citation type="journal article" date="2024" name="J Genomics">
        <title>Draft genome sequencing and assembly of Favolaschia claudopus CIRM-BRFM 2984 isolated from oak limbs.</title>
        <authorList>
            <person name="Navarro D."/>
            <person name="Drula E."/>
            <person name="Chaduli D."/>
            <person name="Cazenave R."/>
            <person name="Ahrendt S."/>
            <person name="Wang J."/>
            <person name="Lipzen A."/>
            <person name="Daum C."/>
            <person name="Barry K."/>
            <person name="Grigoriev I.V."/>
            <person name="Favel A."/>
            <person name="Rosso M.N."/>
            <person name="Martin F."/>
        </authorList>
    </citation>
    <scope>NUCLEOTIDE SEQUENCE [LARGE SCALE GENOMIC DNA]</scope>
    <source>
        <strain evidence="2 3">CIRM-BRFM 2984</strain>
    </source>
</reference>
<proteinExistence type="predicted"/>
<evidence type="ECO:0000256" key="1">
    <source>
        <dbReference type="SAM" id="MobiDB-lite"/>
    </source>
</evidence>
<comment type="caution">
    <text evidence="2">The sequence shown here is derived from an EMBL/GenBank/DDBJ whole genome shotgun (WGS) entry which is preliminary data.</text>
</comment>
<feature type="region of interest" description="Disordered" evidence="1">
    <location>
        <begin position="106"/>
        <end position="140"/>
    </location>
</feature>
<gene>
    <name evidence="2" type="ORF">R3P38DRAFT_3215776</name>
</gene>
<sequence length="420" mass="46719">MEYGLPVWYKPVVEREGSRRAGAVWVAKALGNVQRQACKLITGALRTTATDVLDFHANLLPVHIRLNRSAYNAALVLRLSPPPTLSDVPSYAVAAPLASTAPHYIISSTRSPSSDPTSRQSTLAEDSSPSRQAQSRLTSRRPKTMLVRTWRGWWREEEHAYSLMDQASRTALEQRRLALDIIADIPRLTDVDIFLDCQPAIIAHSSSKPQPGQYLLATFHAVLGRLQRTRRTLRIRLRWVPAHVGIAGNDSRVGRCPGKGGCARRIQAPQVADKALRVPTTTSRAAVIADGAKVFAKKWIVEWKTSPRYTRIASFDSPTPSNATSRMYKNLSRPQCSIITQLRTGHIGLNAYLFRFHLAPSPFCPHCNALESVPHLLLSCPAYRAQRLRLFIRLGTARVSLRRLLSSKHDPAPVLAFILS</sequence>
<evidence type="ECO:0008006" key="4">
    <source>
        <dbReference type="Google" id="ProtNLM"/>
    </source>
</evidence>
<dbReference type="GO" id="GO:0003676">
    <property type="term" value="F:nucleic acid binding"/>
    <property type="evidence" value="ECO:0007669"/>
    <property type="project" value="InterPro"/>
</dbReference>
<accession>A0AAW0A843</accession>
<keyword evidence="3" id="KW-1185">Reference proteome</keyword>
<name>A0AAW0A843_9AGAR</name>
<dbReference type="Gene3D" id="3.30.420.10">
    <property type="entry name" value="Ribonuclease H-like superfamily/Ribonuclease H"/>
    <property type="match status" value="1"/>
</dbReference>
<dbReference type="InterPro" id="IPR036397">
    <property type="entry name" value="RNaseH_sf"/>
</dbReference>
<evidence type="ECO:0000313" key="3">
    <source>
        <dbReference type="Proteomes" id="UP001362999"/>
    </source>
</evidence>
<dbReference type="EMBL" id="JAWWNJ010000080">
    <property type="protein sequence ID" value="KAK7002023.1"/>
    <property type="molecule type" value="Genomic_DNA"/>
</dbReference>
<dbReference type="AlphaFoldDB" id="A0AAW0A843"/>
<organism evidence="2 3">
    <name type="scientific">Favolaschia claudopus</name>
    <dbReference type="NCBI Taxonomy" id="2862362"/>
    <lineage>
        <taxon>Eukaryota</taxon>
        <taxon>Fungi</taxon>
        <taxon>Dikarya</taxon>
        <taxon>Basidiomycota</taxon>
        <taxon>Agaricomycotina</taxon>
        <taxon>Agaricomycetes</taxon>
        <taxon>Agaricomycetidae</taxon>
        <taxon>Agaricales</taxon>
        <taxon>Marasmiineae</taxon>
        <taxon>Mycenaceae</taxon>
        <taxon>Favolaschia</taxon>
    </lineage>
</organism>
<feature type="compositionally biased region" description="Polar residues" evidence="1">
    <location>
        <begin position="123"/>
        <end position="137"/>
    </location>
</feature>